<feature type="region of interest" description="Disordered" evidence="5">
    <location>
        <begin position="442"/>
        <end position="462"/>
    </location>
</feature>
<dbReference type="InterPro" id="IPR044742">
    <property type="entry name" value="DEAD/DEAH_RhlB"/>
</dbReference>
<protein>
    <recommendedName>
        <fullName evidence="10">RNA helicase</fullName>
    </recommendedName>
</protein>
<evidence type="ECO:0000256" key="1">
    <source>
        <dbReference type="ARBA" id="ARBA00022741"/>
    </source>
</evidence>
<evidence type="ECO:0000313" key="9">
    <source>
        <dbReference type="EMBL" id="SVA18019.1"/>
    </source>
</evidence>
<evidence type="ECO:0000259" key="7">
    <source>
        <dbReference type="PROSITE" id="PS51194"/>
    </source>
</evidence>
<dbReference type="PANTHER" id="PTHR47959">
    <property type="entry name" value="ATP-DEPENDENT RNA HELICASE RHLE-RELATED"/>
    <property type="match status" value="1"/>
</dbReference>
<keyword evidence="1" id="KW-0547">Nucleotide-binding</keyword>
<dbReference type="Pfam" id="PF03880">
    <property type="entry name" value="DbpA"/>
    <property type="match status" value="1"/>
</dbReference>
<dbReference type="Pfam" id="PF00271">
    <property type="entry name" value="Helicase_C"/>
    <property type="match status" value="1"/>
</dbReference>
<proteinExistence type="predicted"/>
<dbReference type="SMART" id="SM00487">
    <property type="entry name" value="DEXDc"/>
    <property type="match status" value="1"/>
</dbReference>
<evidence type="ECO:0000256" key="3">
    <source>
        <dbReference type="ARBA" id="ARBA00022806"/>
    </source>
</evidence>
<dbReference type="PROSITE" id="PS51192">
    <property type="entry name" value="HELICASE_ATP_BIND_1"/>
    <property type="match status" value="1"/>
</dbReference>
<name>A0A381TQB1_9ZZZZ</name>
<dbReference type="InterPro" id="IPR000629">
    <property type="entry name" value="RNA-helicase_DEAD-box_CS"/>
</dbReference>
<dbReference type="CDD" id="cd00268">
    <property type="entry name" value="DEADc"/>
    <property type="match status" value="1"/>
</dbReference>
<dbReference type="PROSITE" id="PS51195">
    <property type="entry name" value="Q_MOTIF"/>
    <property type="match status" value="1"/>
</dbReference>
<evidence type="ECO:0008006" key="10">
    <source>
        <dbReference type="Google" id="ProtNLM"/>
    </source>
</evidence>
<organism evidence="9">
    <name type="scientific">marine metagenome</name>
    <dbReference type="NCBI Taxonomy" id="408172"/>
    <lineage>
        <taxon>unclassified sequences</taxon>
        <taxon>metagenomes</taxon>
        <taxon>ecological metagenomes</taxon>
    </lineage>
</organism>
<reference evidence="9" key="1">
    <citation type="submission" date="2018-05" db="EMBL/GenBank/DDBJ databases">
        <authorList>
            <person name="Lanie J.A."/>
            <person name="Ng W.-L."/>
            <person name="Kazmierczak K.M."/>
            <person name="Andrzejewski T.M."/>
            <person name="Davidsen T.M."/>
            <person name="Wayne K.J."/>
            <person name="Tettelin H."/>
            <person name="Glass J.I."/>
            <person name="Rusch D."/>
            <person name="Podicherti R."/>
            <person name="Tsui H.-C.T."/>
            <person name="Winkler M.E."/>
        </authorList>
    </citation>
    <scope>NUCLEOTIDE SEQUENCE</scope>
</reference>
<dbReference type="InterPro" id="IPR014001">
    <property type="entry name" value="Helicase_ATP-bd"/>
</dbReference>
<evidence type="ECO:0000256" key="4">
    <source>
        <dbReference type="ARBA" id="ARBA00022840"/>
    </source>
</evidence>
<dbReference type="InterPro" id="IPR050079">
    <property type="entry name" value="DEAD_box_RNA_helicase"/>
</dbReference>
<keyword evidence="4" id="KW-0067">ATP-binding</keyword>
<feature type="compositionally biased region" description="Basic and acidic residues" evidence="5">
    <location>
        <begin position="543"/>
        <end position="557"/>
    </location>
</feature>
<dbReference type="PROSITE" id="PS00039">
    <property type="entry name" value="DEAD_ATP_HELICASE"/>
    <property type="match status" value="1"/>
</dbReference>
<dbReference type="CDD" id="cd12252">
    <property type="entry name" value="RRM_DbpA"/>
    <property type="match status" value="1"/>
</dbReference>
<evidence type="ECO:0000256" key="2">
    <source>
        <dbReference type="ARBA" id="ARBA00022801"/>
    </source>
</evidence>
<evidence type="ECO:0000259" key="8">
    <source>
        <dbReference type="PROSITE" id="PS51195"/>
    </source>
</evidence>
<dbReference type="GO" id="GO:0003676">
    <property type="term" value="F:nucleic acid binding"/>
    <property type="evidence" value="ECO:0007669"/>
    <property type="project" value="InterPro"/>
</dbReference>
<dbReference type="InterPro" id="IPR001650">
    <property type="entry name" value="Helicase_C-like"/>
</dbReference>
<dbReference type="GO" id="GO:0003724">
    <property type="term" value="F:RNA helicase activity"/>
    <property type="evidence" value="ECO:0007669"/>
    <property type="project" value="InterPro"/>
</dbReference>
<dbReference type="Pfam" id="PF00270">
    <property type="entry name" value="DEAD"/>
    <property type="match status" value="1"/>
</dbReference>
<dbReference type="InterPro" id="IPR014014">
    <property type="entry name" value="RNA_helicase_DEAD_Q_motif"/>
</dbReference>
<dbReference type="GO" id="GO:0016787">
    <property type="term" value="F:hydrolase activity"/>
    <property type="evidence" value="ECO:0007669"/>
    <property type="project" value="UniProtKB-KW"/>
</dbReference>
<evidence type="ECO:0000256" key="5">
    <source>
        <dbReference type="SAM" id="MobiDB-lite"/>
    </source>
</evidence>
<dbReference type="AlphaFoldDB" id="A0A381TQB1"/>
<keyword evidence="3" id="KW-0347">Helicase</keyword>
<dbReference type="EMBL" id="UINC01004951">
    <property type="protein sequence ID" value="SVA18019.1"/>
    <property type="molecule type" value="Genomic_DNA"/>
</dbReference>
<dbReference type="GO" id="GO:0005829">
    <property type="term" value="C:cytosol"/>
    <property type="evidence" value="ECO:0007669"/>
    <property type="project" value="TreeGrafter"/>
</dbReference>
<keyword evidence="2" id="KW-0378">Hydrolase</keyword>
<sequence>MSTFENFGLHQNIITAVHELGFETPTPIQSETIPHLMSSHQDIIATAQTGTGKTAAFGLPAIHLANPNNKNTQTLVLCPTRELCVQITRDLISYSKYLKGVNILAVYGGEKIHSQIRALKKGAQIVVGTPGRTRDLINRKKLFVENIERVVLDEADEMLTMGFKEELDAILENTPNEKQTLLFSATMSKKVVSITRKYMKNPVEIAVARTNVGAENIKHVNYMVHAKDRYEVLKRIADMNPNIYGIVFCRTRRETKEIANKLMHDGYNADAIHGDLSQPQRDEVMGKFRRRSLQVLVATDVAARGLDVNDLTHIINYNLPDDPEVYVHRSGRTGRAGKSGISIAIIHTRDMRKLREIERISGISFSKELAPSGRDICEKRLYALIDKIEKVEVNEEQIGPFLDDIYEKLNSFDRESLIKHFVSAEFNRYLSYYKNARDINISSGKNKRDTRQPRERKNRSERQRSKFATIYINVGSRNKLTPNRLMGLINETMDSKDAVIGSIDIMKKFSFFEIEDNRKNDIIMALNKETFEDVALSVEISKEMPNRAPSKKDDFFTGRKKKKGGRDQKFRGKKGQKGKSGRSKRKNRRK</sequence>
<dbReference type="InterPro" id="IPR027417">
    <property type="entry name" value="P-loop_NTPase"/>
</dbReference>
<feature type="compositionally biased region" description="Basic residues" evidence="5">
    <location>
        <begin position="571"/>
        <end position="590"/>
    </location>
</feature>
<evidence type="ECO:0000259" key="6">
    <source>
        <dbReference type="PROSITE" id="PS51192"/>
    </source>
</evidence>
<dbReference type="PROSITE" id="PS51194">
    <property type="entry name" value="HELICASE_CTER"/>
    <property type="match status" value="1"/>
</dbReference>
<feature type="domain" description="Helicase ATP-binding" evidence="6">
    <location>
        <begin position="34"/>
        <end position="205"/>
    </location>
</feature>
<dbReference type="Gene3D" id="3.30.70.330">
    <property type="match status" value="1"/>
</dbReference>
<dbReference type="InterPro" id="IPR011545">
    <property type="entry name" value="DEAD/DEAH_box_helicase_dom"/>
</dbReference>
<dbReference type="InterPro" id="IPR012677">
    <property type="entry name" value="Nucleotide-bd_a/b_plait_sf"/>
</dbReference>
<gene>
    <name evidence="9" type="ORF">METZ01_LOCUS70873</name>
</gene>
<feature type="domain" description="Helicase C-terminal" evidence="7">
    <location>
        <begin position="228"/>
        <end position="377"/>
    </location>
</feature>
<accession>A0A381TQB1</accession>
<dbReference type="InterPro" id="IPR005580">
    <property type="entry name" value="DbpA/CsdA_RNA-bd_dom"/>
</dbReference>
<dbReference type="SMART" id="SM00490">
    <property type="entry name" value="HELICc"/>
    <property type="match status" value="1"/>
</dbReference>
<dbReference type="SUPFAM" id="SSF52540">
    <property type="entry name" value="P-loop containing nucleoside triphosphate hydrolases"/>
    <property type="match status" value="1"/>
</dbReference>
<dbReference type="CDD" id="cd18787">
    <property type="entry name" value="SF2_C_DEAD"/>
    <property type="match status" value="1"/>
</dbReference>
<dbReference type="Gene3D" id="3.40.50.300">
    <property type="entry name" value="P-loop containing nucleotide triphosphate hydrolases"/>
    <property type="match status" value="2"/>
</dbReference>
<feature type="region of interest" description="Disordered" evidence="5">
    <location>
        <begin position="543"/>
        <end position="590"/>
    </location>
</feature>
<dbReference type="GO" id="GO:0005524">
    <property type="term" value="F:ATP binding"/>
    <property type="evidence" value="ECO:0007669"/>
    <property type="project" value="UniProtKB-KW"/>
</dbReference>
<feature type="compositionally biased region" description="Basic and acidic residues" evidence="5">
    <location>
        <begin position="446"/>
        <end position="462"/>
    </location>
</feature>
<feature type="domain" description="DEAD-box RNA helicase Q" evidence="8">
    <location>
        <begin position="2"/>
        <end position="30"/>
    </location>
</feature>
<dbReference type="PANTHER" id="PTHR47959:SF13">
    <property type="entry name" value="ATP-DEPENDENT RNA HELICASE RHLE"/>
    <property type="match status" value="1"/>
</dbReference>